<sequence>MCLRSLFGCGFFSYKRDATACTHIEEDTILPEPRLPEPKILRRTNCQRYAISRTGGPQTTQRRPRSAVQVQNPSSHQQPQDIPRPPEFAHLENATPVTCPSQTAQTFGSTDMSNRPQSPTESLFGWDEPLANMIPDGYKIEASESRNQLRLARRGPYSPVNSFQRQPSLFSINEVMETDGDARWKSPILPSDSMSQRDLILQEDHVPHPPAPARYRRR</sequence>
<organism evidence="2 3">
    <name type="scientific">Lentithecium fluviatile CBS 122367</name>
    <dbReference type="NCBI Taxonomy" id="1168545"/>
    <lineage>
        <taxon>Eukaryota</taxon>
        <taxon>Fungi</taxon>
        <taxon>Dikarya</taxon>
        <taxon>Ascomycota</taxon>
        <taxon>Pezizomycotina</taxon>
        <taxon>Dothideomycetes</taxon>
        <taxon>Pleosporomycetidae</taxon>
        <taxon>Pleosporales</taxon>
        <taxon>Massarineae</taxon>
        <taxon>Lentitheciaceae</taxon>
        <taxon>Lentithecium</taxon>
    </lineage>
</organism>
<evidence type="ECO:0000313" key="2">
    <source>
        <dbReference type="EMBL" id="KAF2676350.1"/>
    </source>
</evidence>
<dbReference type="EMBL" id="MU005636">
    <property type="protein sequence ID" value="KAF2676350.1"/>
    <property type="molecule type" value="Genomic_DNA"/>
</dbReference>
<feature type="compositionally biased region" description="Polar residues" evidence="1">
    <location>
        <begin position="68"/>
        <end position="80"/>
    </location>
</feature>
<keyword evidence="3" id="KW-1185">Reference proteome</keyword>
<feature type="compositionally biased region" description="Polar residues" evidence="1">
    <location>
        <begin position="95"/>
        <end position="121"/>
    </location>
</feature>
<evidence type="ECO:0000313" key="3">
    <source>
        <dbReference type="Proteomes" id="UP000799291"/>
    </source>
</evidence>
<accession>A0A6G1IE90</accession>
<gene>
    <name evidence="2" type="ORF">K458DRAFT_397081</name>
</gene>
<reference evidence="2" key="1">
    <citation type="journal article" date="2020" name="Stud. Mycol.">
        <title>101 Dothideomycetes genomes: a test case for predicting lifestyles and emergence of pathogens.</title>
        <authorList>
            <person name="Haridas S."/>
            <person name="Albert R."/>
            <person name="Binder M."/>
            <person name="Bloem J."/>
            <person name="Labutti K."/>
            <person name="Salamov A."/>
            <person name="Andreopoulos B."/>
            <person name="Baker S."/>
            <person name="Barry K."/>
            <person name="Bills G."/>
            <person name="Bluhm B."/>
            <person name="Cannon C."/>
            <person name="Castanera R."/>
            <person name="Culley D."/>
            <person name="Daum C."/>
            <person name="Ezra D."/>
            <person name="Gonzalez J."/>
            <person name="Henrissat B."/>
            <person name="Kuo A."/>
            <person name="Liang C."/>
            <person name="Lipzen A."/>
            <person name="Lutzoni F."/>
            <person name="Magnuson J."/>
            <person name="Mondo S."/>
            <person name="Nolan M."/>
            <person name="Ohm R."/>
            <person name="Pangilinan J."/>
            <person name="Park H.-J."/>
            <person name="Ramirez L."/>
            <person name="Alfaro M."/>
            <person name="Sun H."/>
            <person name="Tritt A."/>
            <person name="Yoshinaga Y."/>
            <person name="Zwiers L.-H."/>
            <person name="Turgeon B."/>
            <person name="Goodwin S."/>
            <person name="Spatafora J."/>
            <person name="Crous P."/>
            <person name="Grigoriev I."/>
        </authorList>
    </citation>
    <scope>NUCLEOTIDE SEQUENCE</scope>
    <source>
        <strain evidence="2">CBS 122367</strain>
    </source>
</reference>
<protein>
    <submittedName>
        <fullName evidence="2">Uncharacterized protein</fullName>
    </submittedName>
</protein>
<evidence type="ECO:0000256" key="1">
    <source>
        <dbReference type="SAM" id="MobiDB-lite"/>
    </source>
</evidence>
<name>A0A6G1IE90_9PLEO</name>
<feature type="region of interest" description="Disordered" evidence="1">
    <location>
        <begin position="44"/>
        <end position="127"/>
    </location>
</feature>
<dbReference type="AlphaFoldDB" id="A0A6G1IE90"/>
<proteinExistence type="predicted"/>
<dbReference type="Proteomes" id="UP000799291">
    <property type="component" value="Unassembled WGS sequence"/>
</dbReference>